<proteinExistence type="predicted"/>
<evidence type="ECO:0000256" key="1">
    <source>
        <dbReference type="SAM" id="Phobius"/>
    </source>
</evidence>
<dbReference type="EMBL" id="BGKI01000012">
    <property type="protein sequence ID" value="GBH35177.1"/>
    <property type="molecule type" value="Genomic_DNA"/>
</dbReference>
<feature type="transmembrane region" description="Helical" evidence="1">
    <location>
        <begin position="21"/>
        <end position="41"/>
    </location>
</feature>
<feature type="transmembrane region" description="Helical" evidence="1">
    <location>
        <begin position="53"/>
        <end position="72"/>
    </location>
</feature>
<dbReference type="AlphaFoldDB" id="A0A2S2KUE3"/>
<dbReference type="GeneID" id="76210198"/>
<keyword evidence="1" id="KW-0812">Transmembrane</keyword>
<keyword evidence="1" id="KW-1133">Transmembrane helix</keyword>
<reference evidence="2 3" key="1">
    <citation type="submission" date="2018-05" db="EMBL/GenBank/DDBJ databases">
        <title>genome sequencing of Nitrosopumilus sp. NM25.</title>
        <authorList>
            <person name="Mori K."/>
            <person name="Nakagawa T."/>
        </authorList>
    </citation>
    <scope>NUCLEOTIDE SEQUENCE [LARGE SCALE GENOMIC DNA]</scope>
    <source>
        <strain evidence="2 3">NM25</strain>
    </source>
</reference>
<name>A0A2S2KUE3_9ARCH</name>
<sequence>MNLKKNFLRKLWWDGRMGHSNYLMFFLAFVNFILITYSFLIEGNEIFEQYISDLGLFTVIFLIFYFPVSILIGRWHTKTQISVEMTMKMNEDPIMAKMIRTLLDVQTGKASEEEIAEFRKIVAEIEKQDINEF</sequence>
<gene>
    <name evidence="2" type="ORF">NZNM25_19680</name>
</gene>
<comment type="caution">
    <text evidence="2">The sequence shown here is derived from an EMBL/GenBank/DDBJ whole genome shotgun (WGS) entry which is preliminary data.</text>
</comment>
<accession>A0A2S2KUE3</accession>
<keyword evidence="3" id="KW-1185">Reference proteome</keyword>
<protein>
    <submittedName>
        <fullName evidence="2">Uncharacterized protein</fullName>
    </submittedName>
</protein>
<evidence type="ECO:0000313" key="2">
    <source>
        <dbReference type="EMBL" id="GBH35177.1"/>
    </source>
</evidence>
<evidence type="ECO:0000313" key="3">
    <source>
        <dbReference type="Proteomes" id="UP000245829"/>
    </source>
</evidence>
<dbReference type="Proteomes" id="UP000245829">
    <property type="component" value="Unassembled WGS sequence"/>
</dbReference>
<dbReference type="OrthoDB" id="378364at2157"/>
<dbReference type="RefSeq" id="WP_109877778.1">
    <property type="nucleotide sequence ID" value="NZ_AP026695.1"/>
</dbReference>
<keyword evidence="1" id="KW-0472">Membrane</keyword>
<organism evidence="2 3">
    <name type="scientific">Nitrosopumilus zosterae</name>
    <dbReference type="NCBI Taxonomy" id="718286"/>
    <lineage>
        <taxon>Archaea</taxon>
        <taxon>Nitrososphaerota</taxon>
        <taxon>Nitrososphaeria</taxon>
        <taxon>Nitrosopumilales</taxon>
        <taxon>Nitrosopumilaceae</taxon>
        <taxon>Nitrosopumilus</taxon>
    </lineage>
</organism>